<evidence type="ECO:0000256" key="1">
    <source>
        <dbReference type="SAM" id="MobiDB-lite"/>
    </source>
</evidence>
<protein>
    <submittedName>
        <fullName evidence="4">Apple domain-containing protein</fullName>
    </submittedName>
</protein>
<feature type="compositionally biased region" description="Low complexity" evidence="1">
    <location>
        <begin position="685"/>
        <end position="694"/>
    </location>
</feature>
<sequence length="705" mass="71347">MYISAPPSLALSSLPSSSSAPQVLASSARVATSQNSEKNKATTKPSEAVEGFQATANEQPAVASVIDSTSGSLDKDLTSKPSTISKQQLMDRACIIVFEVDPNVDLAYFRGSDHLESSGADHCAYLCYRDACTAAIFSPPSTPGKRGVCERRFDGVEKCNGTLRRDYYYKTTRPIYLQCFRCLPEKPQTKPPLEVTTPKSEVLVPQTPPASAKQESVPEAAVSPESASEAPKTEATEASQAPAPGTPESKAEKIETGVPGTIAPEPASGSGEASAADEVSKEKSIREESTGASESSKSSAGSSEEGIKSTTVSEKPEAKASEQPTPSAAETAKPEAGTPKSAEEGTVTPTIVAGKTKEEEAGAAASALPGYEPVEEGKGAAPPGTTPPPSGISSIGTSETGKVAEATSKATVGQEAATTVPEVTASEAGPSKEEGTTPQEAAQPAKSEEAPGGTKEVPTSATAAAPSTGGESTAEAGTKESSEATASAGKEETQPVQTTPSEVKPEAGSSAVVTAPVGPSEAAVGTREQPTPPAAPEGETAAADLYGAASTAMMPGSTPPPTKSAPEPETPKAEEAASKGEVQKPVGGKASSEIPPLSEPKLADETEKLAVSTAESKEATQAASGSPTAPAHDTGATLEAAKPNAEVASGTVAAPAAETVVVPPAATDKSQSIPVEKERREELSKPPSKLPAASPYKYLQGILMS</sequence>
<evidence type="ECO:0000313" key="3">
    <source>
        <dbReference type="Proteomes" id="UP000271098"/>
    </source>
</evidence>
<dbReference type="Proteomes" id="UP000271098">
    <property type="component" value="Unassembled WGS sequence"/>
</dbReference>
<organism evidence="4">
    <name type="scientific">Gongylonema pulchrum</name>
    <dbReference type="NCBI Taxonomy" id="637853"/>
    <lineage>
        <taxon>Eukaryota</taxon>
        <taxon>Metazoa</taxon>
        <taxon>Ecdysozoa</taxon>
        <taxon>Nematoda</taxon>
        <taxon>Chromadorea</taxon>
        <taxon>Rhabditida</taxon>
        <taxon>Spirurina</taxon>
        <taxon>Spiruromorpha</taxon>
        <taxon>Spiruroidea</taxon>
        <taxon>Gongylonematidae</taxon>
        <taxon>Gongylonema</taxon>
    </lineage>
</organism>
<feature type="compositionally biased region" description="Basic and acidic residues" evidence="1">
    <location>
        <begin position="569"/>
        <end position="582"/>
    </location>
</feature>
<gene>
    <name evidence="2" type="ORF">GPUH_LOCUS2160</name>
</gene>
<name>A0A183D0B8_9BILA</name>
<feature type="region of interest" description="Disordered" evidence="1">
    <location>
        <begin position="1"/>
        <end position="54"/>
    </location>
</feature>
<dbReference type="OrthoDB" id="5877067at2759"/>
<feature type="compositionally biased region" description="Low complexity" evidence="1">
    <location>
        <begin position="651"/>
        <end position="667"/>
    </location>
</feature>
<feature type="compositionally biased region" description="Low complexity" evidence="1">
    <location>
        <begin position="458"/>
        <end position="474"/>
    </location>
</feature>
<dbReference type="EMBL" id="UYRT01003081">
    <property type="protein sequence ID" value="VDK32554.1"/>
    <property type="molecule type" value="Genomic_DNA"/>
</dbReference>
<feature type="compositionally biased region" description="Low complexity" evidence="1">
    <location>
        <begin position="290"/>
        <end position="304"/>
    </location>
</feature>
<accession>A0A183D0B8</accession>
<evidence type="ECO:0000313" key="4">
    <source>
        <dbReference type="WBParaSite" id="GPUH_0000216401-mRNA-1"/>
    </source>
</evidence>
<feature type="region of interest" description="Disordered" evidence="1">
    <location>
        <begin position="190"/>
        <end position="694"/>
    </location>
</feature>
<dbReference type="WBParaSite" id="GPUH_0000216401-mRNA-1">
    <property type="protein sequence ID" value="GPUH_0000216401-mRNA-1"/>
    <property type="gene ID" value="GPUH_0000216401"/>
</dbReference>
<feature type="compositionally biased region" description="Basic and acidic residues" evidence="1">
    <location>
        <begin position="278"/>
        <end position="289"/>
    </location>
</feature>
<keyword evidence="3" id="KW-1185">Reference proteome</keyword>
<feature type="compositionally biased region" description="Low complexity" evidence="1">
    <location>
        <begin position="1"/>
        <end position="28"/>
    </location>
</feature>
<evidence type="ECO:0000313" key="2">
    <source>
        <dbReference type="EMBL" id="VDK32554.1"/>
    </source>
</evidence>
<feature type="compositionally biased region" description="Low complexity" evidence="1">
    <location>
        <begin position="263"/>
        <end position="276"/>
    </location>
</feature>
<feature type="compositionally biased region" description="Basic and acidic residues" evidence="1">
    <location>
        <begin position="675"/>
        <end position="684"/>
    </location>
</feature>
<dbReference type="AlphaFoldDB" id="A0A183D0B8"/>
<feature type="compositionally biased region" description="Low complexity" evidence="1">
    <location>
        <begin position="215"/>
        <end position="230"/>
    </location>
</feature>
<reference evidence="4" key="1">
    <citation type="submission" date="2016-06" db="UniProtKB">
        <authorList>
            <consortium name="WormBaseParasite"/>
        </authorList>
    </citation>
    <scope>IDENTIFICATION</scope>
</reference>
<feature type="compositionally biased region" description="Low complexity" evidence="1">
    <location>
        <begin position="391"/>
        <end position="401"/>
    </location>
</feature>
<reference evidence="2 3" key="2">
    <citation type="submission" date="2018-11" db="EMBL/GenBank/DDBJ databases">
        <authorList>
            <consortium name="Pathogen Informatics"/>
        </authorList>
    </citation>
    <scope>NUCLEOTIDE SEQUENCE [LARGE SCALE GENOMIC DNA]</scope>
</reference>
<proteinExistence type="predicted"/>